<keyword evidence="3" id="KW-1134">Transmembrane beta strand</keyword>
<dbReference type="GO" id="GO:0015344">
    <property type="term" value="F:siderophore uptake transmembrane transporter activity"/>
    <property type="evidence" value="ECO:0007669"/>
    <property type="project" value="TreeGrafter"/>
</dbReference>
<proteinExistence type="predicted"/>
<keyword evidence="7" id="KW-0732">Signal</keyword>
<feature type="signal peptide" evidence="7">
    <location>
        <begin position="1"/>
        <end position="22"/>
    </location>
</feature>
<dbReference type="Pfam" id="PF13620">
    <property type="entry name" value="CarboxypepD_reg"/>
    <property type="match status" value="1"/>
</dbReference>
<evidence type="ECO:0000256" key="2">
    <source>
        <dbReference type="ARBA" id="ARBA00022448"/>
    </source>
</evidence>
<keyword evidence="2" id="KW-0813">Transport</keyword>
<protein>
    <submittedName>
        <fullName evidence="9">TonB-dependent receptor</fullName>
    </submittedName>
</protein>
<dbReference type="Gene3D" id="2.40.170.20">
    <property type="entry name" value="TonB-dependent receptor, beta-barrel domain"/>
    <property type="match status" value="1"/>
</dbReference>
<dbReference type="RefSeq" id="WP_124790107.1">
    <property type="nucleotide sequence ID" value="NZ_RQYN01000025.1"/>
</dbReference>
<evidence type="ECO:0000256" key="7">
    <source>
        <dbReference type="SAM" id="SignalP"/>
    </source>
</evidence>
<dbReference type="InterPro" id="IPR008969">
    <property type="entry name" value="CarboxyPept-like_regulatory"/>
</dbReference>
<feature type="domain" description="TonB-dependent transporter Oar-like beta-barrel" evidence="8">
    <location>
        <begin position="234"/>
        <end position="1024"/>
    </location>
</feature>
<organism evidence="9 10">
    <name type="scientific">Tannerella forsythia</name>
    <name type="common">Bacteroides forsythus</name>
    <dbReference type="NCBI Taxonomy" id="28112"/>
    <lineage>
        <taxon>Bacteria</taxon>
        <taxon>Pseudomonadati</taxon>
        <taxon>Bacteroidota</taxon>
        <taxon>Bacteroidia</taxon>
        <taxon>Bacteroidales</taxon>
        <taxon>Tannerellaceae</taxon>
        <taxon>Tannerella</taxon>
    </lineage>
</organism>
<keyword evidence="6" id="KW-0998">Cell outer membrane</keyword>
<keyword evidence="5" id="KW-0472">Membrane</keyword>
<evidence type="ECO:0000256" key="4">
    <source>
        <dbReference type="ARBA" id="ARBA00022692"/>
    </source>
</evidence>
<dbReference type="EMBL" id="RQYN01000025">
    <property type="protein sequence ID" value="RRD74698.1"/>
    <property type="molecule type" value="Genomic_DNA"/>
</dbReference>
<dbReference type="GO" id="GO:0009279">
    <property type="term" value="C:cell outer membrane"/>
    <property type="evidence" value="ECO:0007669"/>
    <property type="project" value="UniProtKB-SubCell"/>
</dbReference>
<dbReference type="InterPro" id="IPR036942">
    <property type="entry name" value="Beta-barrel_TonB_sf"/>
</dbReference>
<dbReference type="InterPro" id="IPR039426">
    <property type="entry name" value="TonB-dep_rcpt-like"/>
</dbReference>
<evidence type="ECO:0000256" key="6">
    <source>
        <dbReference type="ARBA" id="ARBA00023237"/>
    </source>
</evidence>
<gene>
    <name evidence="9" type="ORF">EII41_07715</name>
</gene>
<dbReference type="AlphaFoldDB" id="A0A3P1YVE8"/>
<evidence type="ECO:0000256" key="5">
    <source>
        <dbReference type="ARBA" id="ARBA00023136"/>
    </source>
</evidence>
<accession>A0A3P1YVE8</accession>
<keyword evidence="9" id="KW-0675">Receptor</keyword>
<sequence>MVKKIKFLAVMFLLMTTTAIQAQITTASMSGHVTDKEGAVIGATIVATHEPSGTTYGTITNVDGRYNLNGMRVGGPYKVEVSYIGYKKSVTTGITLSLSENYVLNIELTEEAVGLDEIQVIAKGGSSNMNSDRAGAVTNINTRLINTLPSVSRNLTDFTKLTPQANGAAIGGGTYRQNNITIDGASFNNKFGIGQSMPANGSPISLDAIEQISVSVTPYDVRQSGFLGASINAVTRSGDNEFRGSVYSYLNNEKFKGNKVKDQTFKRTKSRYNLYGIRFGGPIIKNKLFFFVNFEAEKTIVPGPSRVAATDNNPYTDGSNNIARPLASEMDMISKYLSEKYGYETGPYQDYSNESTGMKFLARVDWNINNNHRLNIRYNITKSKEPLYPSTSSSQIFPSPYDRSYNRRGMYAMWYKNTGYFQEQNFSSVAAELNSSFGKLNNLFRFTYTNQDEPRSTSGKAFPFVDILKDKIPFVSFGTELFSYGNLRKVNSFTINDDVIYNFGKHTITTGLQYEYNYTKNGFQRFGTGYYAYNSWEDFISDKPAKSFAITHPNDLSISQAFPSFKFNQFTLYAQDEINISKQLKILAGIRADLPIYPKIDTYNPKVAELDFNGKKFDTGELPSAKILLSPRLGFNYDIKGDRSIVLRGGTGLFTGTIPFVWIVAQASDAGVLQTTYTNKTIPSFKPSVSEILKEIYPDGLKAEPSINSAIVKIDDNLKLPQNWKSSLAIDIKLPWNMNASLEGIYSKDINSVGVTNVGLKPDAFRINGYPDQRPISKKQYYQSKLKNVYLLNNAGENKYWSVTAKLQKSFENGFDASIAYTRSYGKSSGDGIGDQVGSAWFNDPRTYGSNSHDIGYMNYILPNRLIASISYRKEYAKYFATTISLFYEGGEQGRFSYTYAATNLNKYPNNLNNDGGGNAMLYIPKDKSEITFVDMLDTDKKSPNYGKVIYTASQQEIDFWNYIEQDNYLRNNKGKYAIRNGVLMPWINTFDVKILQDFFINAGGKRNTIQIGLDIINVGNLLNSKWGTHNSVNKNNILEVANMKKVVEGNGSVKPTFNFLKNGKEVLKETYRPNIGYASTYYMQLSLRYIFN</sequence>
<dbReference type="PANTHER" id="PTHR30069:SF46">
    <property type="entry name" value="OAR PROTEIN"/>
    <property type="match status" value="1"/>
</dbReference>
<name>A0A3P1YVE8_TANFO</name>
<dbReference type="SUPFAM" id="SSF56935">
    <property type="entry name" value="Porins"/>
    <property type="match status" value="1"/>
</dbReference>
<evidence type="ECO:0000313" key="9">
    <source>
        <dbReference type="EMBL" id="RRD74698.1"/>
    </source>
</evidence>
<dbReference type="PANTHER" id="PTHR30069">
    <property type="entry name" value="TONB-DEPENDENT OUTER MEMBRANE RECEPTOR"/>
    <property type="match status" value="1"/>
</dbReference>
<comment type="caution">
    <text evidence="9">The sequence shown here is derived from an EMBL/GenBank/DDBJ whole genome shotgun (WGS) entry which is preliminary data.</text>
</comment>
<keyword evidence="4" id="KW-0812">Transmembrane</keyword>
<comment type="subcellular location">
    <subcellularLocation>
        <location evidence="1">Cell outer membrane</location>
        <topology evidence="1">Multi-pass membrane protein</topology>
    </subcellularLocation>
</comment>
<dbReference type="Proteomes" id="UP000279860">
    <property type="component" value="Unassembled WGS sequence"/>
</dbReference>
<evidence type="ECO:0000256" key="1">
    <source>
        <dbReference type="ARBA" id="ARBA00004571"/>
    </source>
</evidence>
<dbReference type="SUPFAM" id="SSF49464">
    <property type="entry name" value="Carboxypeptidase regulatory domain-like"/>
    <property type="match status" value="1"/>
</dbReference>
<dbReference type="GO" id="GO:0044718">
    <property type="term" value="P:siderophore transmembrane transport"/>
    <property type="evidence" value="ECO:0007669"/>
    <property type="project" value="TreeGrafter"/>
</dbReference>
<evidence type="ECO:0000313" key="10">
    <source>
        <dbReference type="Proteomes" id="UP000279860"/>
    </source>
</evidence>
<dbReference type="InterPro" id="IPR057601">
    <property type="entry name" value="Oar-like_b-barrel"/>
</dbReference>
<evidence type="ECO:0000259" key="8">
    <source>
        <dbReference type="Pfam" id="PF25183"/>
    </source>
</evidence>
<evidence type="ECO:0000256" key="3">
    <source>
        <dbReference type="ARBA" id="ARBA00022452"/>
    </source>
</evidence>
<dbReference type="Pfam" id="PF25183">
    <property type="entry name" value="OMP_b-brl_4"/>
    <property type="match status" value="1"/>
</dbReference>
<dbReference type="Gene3D" id="2.60.40.1120">
    <property type="entry name" value="Carboxypeptidase-like, regulatory domain"/>
    <property type="match status" value="1"/>
</dbReference>
<feature type="chain" id="PRO_5018292486" evidence="7">
    <location>
        <begin position="23"/>
        <end position="1093"/>
    </location>
</feature>
<reference evidence="9 10" key="1">
    <citation type="submission" date="2018-11" db="EMBL/GenBank/DDBJ databases">
        <title>Genomes From Bacteria Associated with the Canine Oral Cavity: a Test Case for Automated Genome-Based Taxonomic Assignment.</title>
        <authorList>
            <person name="Coil D.A."/>
            <person name="Jospin G."/>
            <person name="Darling A.E."/>
            <person name="Wallis C."/>
            <person name="Davis I.J."/>
            <person name="Harris S."/>
            <person name="Eisen J.A."/>
            <person name="Holcombe L.J."/>
            <person name="O'Flynn C."/>
        </authorList>
    </citation>
    <scope>NUCLEOTIDE SEQUENCE [LARGE SCALE GENOMIC DNA]</scope>
    <source>
        <strain evidence="9 10">OH1426_COT-023</strain>
    </source>
</reference>